<dbReference type="EMBL" id="SWJQ01000493">
    <property type="protein sequence ID" value="TRZ13628.1"/>
    <property type="molecule type" value="Genomic_DNA"/>
</dbReference>
<proteinExistence type="predicted"/>
<sequence length="113" mass="12963">MTLRAERTRNEMIEEFTDFLGISQKIVSEPDGAEGEEIVFSWALAWSTKFNFGSRPFYKDLQILPNYNRGCKYNGFITVVEKLCDYTTLATDRTVRSLSLDYPVKNNFSGQAV</sequence>
<comment type="caution">
    <text evidence="1">The sequence shown here is derived from an EMBL/GenBank/DDBJ whole genome shotgun (WGS) entry which is preliminary data.</text>
</comment>
<name>A0A8K1G8Q4_9PASS</name>
<dbReference type="Proteomes" id="UP000796761">
    <property type="component" value="Unassembled WGS sequence"/>
</dbReference>
<organism evidence="1 2">
    <name type="scientific">Zosterops borbonicus</name>
    <dbReference type="NCBI Taxonomy" id="364589"/>
    <lineage>
        <taxon>Eukaryota</taxon>
        <taxon>Metazoa</taxon>
        <taxon>Chordata</taxon>
        <taxon>Craniata</taxon>
        <taxon>Vertebrata</taxon>
        <taxon>Euteleostomi</taxon>
        <taxon>Archelosauria</taxon>
        <taxon>Archosauria</taxon>
        <taxon>Dinosauria</taxon>
        <taxon>Saurischia</taxon>
        <taxon>Theropoda</taxon>
        <taxon>Coelurosauria</taxon>
        <taxon>Aves</taxon>
        <taxon>Neognathae</taxon>
        <taxon>Neoaves</taxon>
        <taxon>Telluraves</taxon>
        <taxon>Australaves</taxon>
        <taxon>Passeriformes</taxon>
        <taxon>Sylvioidea</taxon>
        <taxon>Zosteropidae</taxon>
        <taxon>Zosterops</taxon>
    </lineage>
</organism>
<accession>A0A8K1G8Q4</accession>
<evidence type="ECO:0000313" key="1">
    <source>
        <dbReference type="EMBL" id="TRZ13628.1"/>
    </source>
</evidence>
<dbReference type="AlphaFoldDB" id="A0A8K1G8Q4"/>
<evidence type="ECO:0000313" key="2">
    <source>
        <dbReference type="Proteomes" id="UP000796761"/>
    </source>
</evidence>
<protein>
    <submittedName>
        <fullName evidence="1">Uncharacterized protein</fullName>
    </submittedName>
</protein>
<reference evidence="1" key="1">
    <citation type="submission" date="2019-04" db="EMBL/GenBank/DDBJ databases">
        <title>Genome assembly of Zosterops borbonicus 15179.</title>
        <authorList>
            <person name="Leroy T."/>
            <person name="Anselmetti Y."/>
            <person name="Tilak M.-K."/>
            <person name="Nabholz B."/>
        </authorList>
    </citation>
    <scope>NUCLEOTIDE SEQUENCE</scope>
    <source>
        <strain evidence="1">HGM_15179</strain>
        <tissue evidence="1">Muscle</tissue>
    </source>
</reference>
<keyword evidence="2" id="KW-1185">Reference proteome</keyword>
<gene>
    <name evidence="1" type="ORF">HGM15179_013496</name>
</gene>